<evidence type="ECO:0000256" key="2">
    <source>
        <dbReference type="ARBA" id="ARBA00022980"/>
    </source>
</evidence>
<organism evidence="6 7">
    <name type="scientific">Candidatus Weimeria bifida</name>
    <dbReference type="NCBI Taxonomy" id="2599074"/>
    <lineage>
        <taxon>Bacteria</taxon>
        <taxon>Bacillati</taxon>
        <taxon>Bacillota</taxon>
        <taxon>Clostridia</taxon>
        <taxon>Lachnospirales</taxon>
        <taxon>Lachnospiraceae</taxon>
        <taxon>Candidatus Weimeria</taxon>
    </lineage>
</organism>
<name>A0A6N7IXA6_9FIRM</name>
<accession>A0A6N7IXA6</accession>
<reference evidence="6" key="1">
    <citation type="journal article" date="2020" name="Appl. Environ. Microbiol.">
        <title>Medium-Chain Fatty Acid Synthesis by 'Candidatus Weimeria bifida' gen. nov., sp. nov., and 'Candidatus Pseudoramibacter fermentans' sp. nov.</title>
        <authorList>
            <person name="Scarborough M.J."/>
            <person name="Myers K.S."/>
            <person name="Donohue T.J."/>
            <person name="Noguera D.R."/>
        </authorList>
    </citation>
    <scope>NUCLEOTIDE SEQUENCE</scope>
    <source>
        <strain evidence="6">LCO1.1</strain>
    </source>
</reference>
<keyword evidence="2 6" id="KW-0689">Ribosomal protein</keyword>
<evidence type="ECO:0000313" key="6">
    <source>
        <dbReference type="EMBL" id="MQN00412.1"/>
    </source>
</evidence>
<dbReference type="GO" id="GO:0005840">
    <property type="term" value="C:ribosome"/>
    <property type="evidence" value="ECO:0007669"/>
    <property type="project" value="UniProtKB-KW"/>
</dbReference>
<dbReference type="Pfam" id="PF00410">
    <property type="entry name" value="Ribosomal_S8"/>
    <property type="match status" value="1"/>
</dbReference>
<dbReference type="AlphaFoldDB" id="A0A6N7IXA6"/>
<dbReference type="Gene3D" id="3.30.1490.10">
    <property type="match status" value="1"/>
</dbReference>
<dbReference type="SUPFAM" id="SSF56047">
    <property type="entry name" value="Ribosomal protein S8"/>
    <property type="match status" value="1"/>
</dbReference>
<keyword evidence="7" id="KW-1185">Reference proteome</keyword>
<protein>
    <recommendedName>
        <fullName evidence="4">Small ribosomal subunit protein uS8</fullName>
    </recommendedName>
    <alternativeName>
        <fullName evidence="5">30S ribosomal protein S8</fullName>
    </alternativeName>
</protein>
<dbReference type="GO" id="GO:0003735">
    <property type="term" value="F:structural constituent of ribosome"/>
    <property type="evidence" value="ECO:0007669"/>
    <property type="project" value="InterPro"/>
</dbReference>
<evidence type="ECO:0000313" key="7">
    <source>
        <dbReference type="Proteomes" id="UP000460257"/>
    </source>
</evidence>
<evidence type="ECO:0000256" key="4">
    <source>
        <dbReference type="ARBA" id="ARBA00035258"/>
    </source>
</evidence>
<sequence>MISGITRIAKPGLRIYDVRKTFPSVLGGLGIAIFIQTRESSQTKAGS</sequence>
<keyword evidence="3" id="KW-0687">Ribonucleoprotein</keyword>
<dbReference type="GO" id="GO:0006412">
    <property type="term" value="P:translation"/>
    <property type="evidence" value="ECO:0007669"/>
    <property type="project" value="InterPro"/>
</dbReference>
<comment type="caution">
    <text evidence="6">The sequence shown here is derived from an EMBL/GenBank/DDBJ whole genome shotgun (WGS) entry which is preliminary data.</text>
</comment>
<evidence type="ECO:0000256" key="1">
    <source>
        <dbReference type="ARBA" id="ARBA00006471"/>
    </source>
</evidence>
<dbReference type="InterPro" id="IPR035987">
    <property type="entry name" value="Ribosomal_uS8_sf"/>
</dbReference>
<evidence type="ECO:0000256" key="5">
    <source>
        <dbReference type="ARBA" id="ARBA00035525"/>
    </source>
</evidence>
<comment type="similarity">
    <text evidence="1">Belongs to the universal ribosomal protein uS8 family.</text>
</comment>
<dbReference type="InterPro" id="IPR000630">
    <property type="entry name" value="Ribosomal_uS8"/>
</dbReference>
<dbReference type="Proteomes" id="UP000460257">
    <property type="component" value="Unassembled WGS sequence"/>
</dbReference>
<proteinExistence type="inferred from homology"/>
<gene>
    <name evidence="6" type="primary">rpsH</name>
    <name evidence="6" type="ORF">FRC54_00125</name>
</gene>
<dbReference type="EMBL" id="VOGC01000001">
    <property type="protein sequence ID" value="MQN00412.1"/>
    <property type="molecule type" value="Genomic_DNA"/>
</dbReference>
<evidence type="ECO:0000256" key="3">
    <source>
        <dbReference type="ARBA" id="ARBA00023274"/>
    </source>
</evidence>
<dbReference type="GO" id="GO:1990904">
    <property type="term" value="C:ribonucleoprotein complex"/>
    <property type="evidence" value="ECO:0007669"/>
    <property type="project" value="UniProtKB-KW"/>
</dbReference>